<reference evidence="1" key="2">
    <citation type="journal article" date="2015" name="Data Brief">
        <title>Shoot transcriptome of the giant reed, Arundo donax.</title>
        <authorList>
            <person name="Barrero R.A."/>
            <person name="Guerrero F.D."/>
            <person name="Moolhuijzen P."/>
            <person name="Goolsby J.A."/>
            <person name="Tidwell J."/>
            <person name="Bellgard S.E."/>
            <person name="Bellgard M.I."/>
        </authorList>
    </citation>
    <scope>NUCLEOTIDE SEQUENCE</scope>
    <source>
        <tissue evidence="1">Shoot tissue taken approximately 20 cm above the soil surface</tissue>
    </source>
</reference>
<accession>A0A0A9ELZ6</accession>
<evidence type="ECO:0000313" key="1">
    <source>
        <dbReference type="EMBL" id="JAE01092.1"/>
    </source>
</evidence>
<organism evidence="1">
    <name type="scientific">Arundo donax</name>
    <name type="common">Giant reed</name>
    <name type="synonym">Donax arundinaceus</name>
    <dbReference type="NCBI Taxonomy" id="35708"/>
    <lineage>
        <taxon>Eukaryota</taxon>
        <taxon>Viridiplantae</taxon>
        <taxon>Streptophyta</taxon>
        <taxon>Embryophyta</taxon>
        <taxon>Tracheophyta</taxon>
        <taxon>Spermatophyta</taxon>
        <taxon>Magnoliopsida</taxon>
        <taxon>Liliopsida</taxon>
        <taxon>Poales</taxon>
        <taxon>Poaceae</taxon>
        <taxon>PACMAD clade</taxon>
        <taxon>Arundinoideae</taxon>
        <taxon>Arundineae</taxon>
        <taxon>Arundo</taxon>
    </lineage>
</organism>
<sequence>MAYPLKAQKEFANMEFVIKKQNRETIHKYKRI</sequence>
<protein>
    <submittedName>
        <fullName evidence="1">Uncharacterized protein</fullName>
    </submittedName>
</protein>
<reference evidence="1" key="1">
    <citation type="submission" date="2014-09" db="EMBL/GenBank/DDBJ databases">
        <authorList>
            <person name="Magalhaes I.L.F."/>
            <person name="Oliveira U."/>
            <person name="Santos F.R."/>
            <person name="Vidigal T.H.D.A."/>
            <person name="Brescovit A.D."/>
            <person name="Santos A.J."/>
        </authorList>
    </citation>
    <scope>NUCLEOTIDE SEQUENCE</scope>
    <source>
        <tissue evidence="1">Shoot tissue taken approximately 20 cm above the soil surface</tissue>
    </source>
</reference>
<dbReference type="AlphaFoldDB" id="A0A0A9ELZ6"/>
<name>A0A0A9ELZ6_ARUDO</name>
<proteinExistence type="predicted"/>
<dbReference type="EMBL" id="GBRH01196804">
    <property type="protein sequence ID" value="JAE01092.1"/>
    <property type="molecule type" value="Transcribed_RNA"/>
</dbReference>